<evidence type="ECO:0000313" key="4">
    <source>
        <dbReference type="EMBL" id="SVB51463.1"/>
    </source>
</evidence>
<accession>A0A382ENC3</accession>
<dbReference type="PROSITE" id="PS00595">
    <property type="entry name" value="AA_TRANSFER_CLASS_5"/>
    <property type="match status" value="1"/>
</dbReference>
<reference evidence="4" key="1">
    <citation type="submission" date="2018-05" db="EMBL/GenBank/DDBJ databases">
        <authorList>
            <person name="Lanie J.A."/>
            <person name="Ng W.-L."/>
            <person name="Kazmierczak K.M."/>
            <person name="Andrzejewski T.M."/>
            <person name="Davidsen T.M."/>
            <person name="Wayne K.J."/>
            <person name="Tettelin H."/>
            <person name="Glass J.I."/>
            <person name="Rusch D."/>
            <person name="Podicherti R."/>
            <person name="Tsui H.-C.T."/>
            <person name="Winkler M.E."/>
        </authorList>
    </citation>
    <scope>NUCLEOTIDE SEQUENCE</scope>
</reference>
<dbReference type="Pfam" id="PF00266">
    <property type="entry name" value="Aminotran_5"/>
    <property type="match status" value="1"/>
</dbReference>
<feature type="domain" description="Aminotransferase class V" evidence="3">
    <location>
        <begin position="6"/>
        <end position="210"/>
    </location>
</feature>
<keyword evidence="2" id="KW-0663">Pyridoxal phosphate</keyword>
<evidence type="ECO:0000256" key="2">
    <source>
        <dbReference type="ARBA" id="ARBA00022898"/>
    </source>
</evidence>
<dbReference type="InterPro" id="IPR015424">
    <property type="entry name" value="PyrdxlP-dep_Trfase"/>
</dbReference>
<dbReference type="InterPro" id="IPR015421">
    <property type="entry name" value="PyrdxlP-dep_Trfase_major"/>
</dbReference>
<dbReference type="SUPFAM" id="SSF53383">
    <property type="entry name" value="PLP-dependent transferases"/>
    <property type="match status" value="1"/>
</dbReference>
<dbReference type="InterPro" id="IPR000192">
    <property type="entry name" value="Aminotrans_V_dom"/>
</dbReference>
<dbReference type="PANTHER" id="PTHR43586:SF15">
    <property type="entry name" value="BLR3095 PROTEIN"/>
    <property type="match status" value="1"/>
</dbReference>
<dbReference type="PANTHER" id="PTHR43586">
    <property type="entry name" value="CYSTEINE DESULFURASE"/>
    <property type="match status" value="1"/>
</dbReference>
<evidence type="ECO:0000256" key="1">
    <source>
        <dbReference type="ARBA" id="ARBA00001933"/>
    </source>
</evidence>
<dbReference type="Gene3D" id="3.40.640.10">
    <property type="entry name" value="Type I PLP-dependent aspartate aminotransferase-like (Major domain)"/>
    <property type="match status" value="1"/>
</dbReference>
<evidence type="ECO:0000259" key="3">
    <source>
        <dbReference type="Pfam" id="PF00266"/>
    </source>
</evidence>
<protein>
    <recommendedName>
        <fullName evidence="3">Aminotransferase class V domain-containing protein</fullName>
    </recommendedName>
</protein>
<comment type="cofactor">
    <cofactor evidence="1">
        <name>pyridoxal 5'-phosphate</name>
        <dbReference type="ChEBI" id="CHEBI:597326"/>
    </cofactor>
</comment>
<feature type="non-terminal residue" evidence="4">
    <location>
        <position position="243"/>
    </location>
</feature>
<dbReference type="InterPro" id="IPR020578">
    <property type="entry name" value="Aminotrans_V_PyrdxlP_BS"/>
</dbReference>
<dbReference type="AlphaFoldDB" id="A0A382ENC3"/>
<sequence length="243" mass="26366">MPVQVRDAITAYLDRRTGLGWSKEESFDLVASTRVTFADMVNAHPDEISFVKNVSEGLNHIAGGMSWQAGDNIILCPELEHPANVYPWYNAVRRYGIEVRKVAAKNGSVDLDTLMEAMDSRTRLVSVSTVTFSPGFVTDVPGLSAACAERGVRVVVDAAQSVGILHTDVEQLGVDALGVATQKGLLSCYGMGFLYCRRNFAEELKPTALARFSVTLDEGAHETALTEENFTYAPAALRFDGGN</sequence>
<dbReference type="EMBL" id="UINC01045107">
    <property type="protein sequence ID" value="SVB51463.1"/>
    <property type="molecule type" value="Genomic_DNA"/>
</dbReference>
<proteinExistence type="predicted"/>
<organism evidence="4">
    <name type="scientific">marine metagenome</name>
    <dbReference type="NCBI Taxonomy" id="408172"/>
    <lineage>
        <taxon>unclassified sequences</taxon>
        <taxon>metagenomes</taxon>
        <taxon>ecological metagenomes</taxon>
    </lineage>
</organism>
<name>A0A382ENC3_9ZZZZ</name>
<gene>
    <name evidence="4" type="ORF">METZ01_LOCUS204317</name>
</gene>